<evidence type="ECO:0000256" key="4">
    <source>
        <dbReference type="SAM" id="MobiDB-lite"/>
    </source>
</evidence>
<organism evidence="5">
    <name type="scientific">Candidatus Kentrum sp. LFY</name>
    <dbReference type="NCBI Taxonomy" id="2126342"/>
    <lineage>
        <taxon>Bacteria</taxon>
        <taxon>Pseudomonadati</taxon>
        <taxon>Pseudomonadota</taxon>
        <taxon>Gammaproteobacteria</taxon>
        <taxon>Candidatus Kentrum</taxon>
    </lineage>
</organism>
<feature type="compositionally biased region" description="Basic and acidic residues" evidence="4">
    <location>
        <begin position="241"/>
        <end position="258"/>
    </location>
</feature>
<keyword evidence="2" id="KW-0808">Transferase</keyword>
<reference evidence="5" key="1">
    <citation type="submission" date="2019-02" db="EMBL/GenBank/DDBJ databases">
        <authorList>
            <person name="Gruber-Vodicka R. H."/>
            <person name="Seah K. B. B."/>
        </authorList>
    </citation>
    <scope>NUCLEOTIDE SEQUENCE</scope>
    <source>
        <strain evidence="5">BECK_M7</strain>
    </source>
</reference>
<accession>A0A450UCR2</accession>
<evidence type="ECO:0000256" key="1">
    <source>
        <dbReference type="ARBA" id="ARBA00006034"/>
    </source>
</evidence>
<name>A0A450UCR2_9GAMM</name>
<gene>
    <name evidence="5" type="ORF">BECKLFY1418B_GA0070995_101835</name>
</gene>
<evidence type="ECO:0000256" key="3">
    <source>
        <dbReference type="ARBA" id="ARBA00030771"/>
    </source>
</evidence>
<dbReference type="EMBL" id="CAADFF010000018">
    <property type="protein sequence ID" value="VFJ90113.1"/>
    <property type="molecule type" value="Genomic_DNA"/>
</dbReference>
<protein>
    <recommendedName>
        <fullName evidence="3">Cyclodipeptide synthase</fullName>
    </recommendedName>
</protein>
<dbReference type="Pfam" id="PF16715">
    <property type="entry name" value="CDPS"/>
    <property type="match status" value="1"/>
</dbReference>
<proteinExistence type="inferred from homology"/>
<feature type="region of interest" description="Disordered" evidence="4">
    <location>
        <begin position="240"/>
        <end position="265"/>
    </location>
</feature>
<evidence type="ECO:0000313" key="5">
    <source>
        <dbReference type="EMBL" id="VFJ90113.1"/>
    </source>
</evidence>
<dbReference type="Gene3D" id="3.40.50.11710">
    <property type="entry name" value="Cyclodipeptide synthase"/>
    <property type="match status" value="1"/>
</dbReference>
<dbReference type="AlphaFoldDB" id="A0A450UCR2"/>
<comment type="similarity">
    <text evidence="1">Belongs to the CDPS family.</text>
</comment>
<dbReference type="NCBIfam" id="TIGR04539">
    <property type="entry name" value="tRNA_cyclodipep"/>
    <property type="match status" value="1"/>
</dbReference>
<dbReference type="InterPro" id="IPR030903">
    <property type="entry name" value="CDPS"/>
</dbReference>
<dbReference type="GO" id="GO:0016755">
    <property type="term" value="F:aminoacyltransferase activity"/>
    <property type="evidence" value="ECO:0007669"/>
    <property type="project" value="InterPro"/>
</dbReference>
<sequence>MKTHDMDSAWSNRYKAKVDRVSPHSKRNTFERFDRCFLGVSLQNRNFVRPKLAGIVQWIGRRFPYCTMLIGDTIHRITLEVTQGLAPEVALIEALALGREFIHRERRVFERWREQTEFSFVTCGEIQQRPAYHDYHRDLVHLFKTDIPFSESVESFSHAYYRGRSTYLGPEESIRRSVDYFLEEFAVFACLQQQGLPVFVYPGSFSTLAEIAAGRTRVRPASSRISSWCRCGSRGVAPLVPDRRRNQGRKVGGEERTPTNRLANPLCWGSQAHPILL</sequence>
<evidence type="ECO:0000256" key="2">
    <source>
        <dbReference type="ARBA" id="ARBA00022679"/>
    </source>
</evidence>
<dbReference type="InterPro" id="IPR038622">
    <property type="entry name" value="CDPS_sf"/>
</dbReference>